<evidence type="ECO:0008006" key="3">
    <source>
        <dbReference type="Google" id="ProtNLM"/>
    </source>
</evidence>
<dbReference type="RefSeq" id="WP_252806327.1">
    <property type="nucleotide sequence ID" value="NZ_BAAABM010000056.1"/>
</dbReference>
<dbReference type="Gene3D" id="2.60.120.560">
    <property type="entry name" value="Exo-inulinase, domain 1"/>
    <property type="match status" value="1"/>
</dbReference>
<name>A0ABN0XGI2_9ACTN</name>
<dbReference type="EMBL" id="BAAABM010000056">
    <property type="protein sequence ID" value="GAA0363232.1"/>
    <property type="molecule type" value="Genomic_DNA"/>
</dbReference>
<gene>
    <name evidence="1" type="ORF">GCM10010151_61650</name>
</gene>
<keyword evidence="2" id="KW-1185">Reference proteome</keyword>
<sequence length="264" mass="28497">MHRQNGRSRTGVRTALVLAVVAVLAAGGWAVRARPRPAMFAPRLSGPDRLVTNEFAHWNPQTPGTRLSRDWDVSSGSLFVHRGVAWSGVPDASAPDAGSTRGTGSSVFRMTTRRRDFENVAVSLRLRNLGLTTAGRAAASEIDGVHVFLRWQSPEKLYVVSLNRRDGLMVVKKKLPGGNANGGTYYTLGQARYAVPYGRWQVFRVRIGTSGGGLVTITVTRDGREVLSATDDGTEGAAILNPGAVGLRGDNCDFEFTGFRVTRT</sequence>
<accession>A0ABN0XGI2</accession>
<evidence type="ECO:0000313" key="1">
    <source>
        <dbReference type="EMBL" id="GAA0363232.1"/>
    </source>
</evidence>
<dbReference type="Proteomes" id="UP001501822">
    <property type="component" value="Unassembled WGS sequence"/>
</dbReference>
<organism evidence="1 2">
    <name type="scientific">Actinoallomurus spadix</name>
    <dbReference type="NCBI Taxonomy" id="79912"/>
    <lineage>
        <taxon>Bacteria</taxon>
        <taxon>Bacillati</taxon>
        <taxon>Actinomycetota</taxon>
        <taxon>Actinomycetes</taxon>
        <taxon>Streptosporangiales</taxon>
        <taxon>Thermomonosporaceae</taxon>
        <taxon>Actinoallomurus</taxon>
    </lineage>
</organism>
<evidence type="ECO:0000313" key="2">
    <source>
        <dbReference type="Proteomes" id="UP001501822"/>
    </source>
</evidence>
<reference evidence="1 2" key="1">
    <citation type="journal article" date="2019" name="Int. J. Syst. Evol. Microbiol.">
        <title>The Global Catalogue of Microorganisms (GCM) 10K type strain sequencing project: providing services to taxonomists for standard genome sequencing and annotation.</title>
        <authorList>
            <consortium name="The Broad Institute Genomics Platform"/>
            <consortium name="The Broad Institute Genome Sequencing Center for Infectious Disease"/>
            <person name="Wu L."/>
            <person name="Ma J."/>
        </authorList>
    </citation>
    <scope>NUCLEOTIDE SEQUENCE [LARGE SCALE GENOMIC DNA]</scope>
    <source>
        <strain evidence="1 2">JCM 3146</strain>
    </source>
</reference>
<protein>
    <recommendedName>
        <fullName evidence="3">3-keto-disaccharide hydrolase domain-containing protein</fullName>
    </recommendedName>
</protein>
<proteinExistence type="predicted"/>
<comment type="caution">
    <text evidence="1">The sequence shown here is derived from an EMBL/GenBank/DDBJ whole genome shotgun (WGS) entry which is preliminary data.</text>
</comment>